<proteinExistence type="predicted"/>
<gene>
    <name evidence="1" type="ORF">F0562_003145</name>
</gene>
<accession>A0A5J5BV87</accession>
<keyword evidence="2" id="KW-1185">Reference proteome</keyword>
<dbReference type="Proteomes" id="UP000325577">
    <property type="component" value="Linkage Group LG1"/>
</dbReference>
<sequence>MFHLQEDILVSYAQSPEHLNTNVMAPPQAASEFVLDGYGATLDNSLTFSDRSPMSPVGTYVNNFLGQVLPQRMLTDPNSILDFNCLRYPSVYDCHS</sequence>
<protein>
    <submittedName>
        <fullName evidence="1">Uncharacterized protein</fullName>
    </submittedName>
</protein>
<organism evidence="1 2">
    <name type="scientific">Nyssa sinensis</name>
    <dbReference type="NCBI Taxonomy" id="561372"/>
    <lineage>
        <taxon>Eukaryota</taxon>
        <taxon>Viridiplantae</taxon>
        <taxon>Streptophyta</taxon>
        <taxon>Embryophyta</taxon>
        <taxon>Tracheophyta</taxon>
        <taxon>Spermatophyta</taxon>
        <taxon>Magnoliopsida</taxon>
        <taxon>eudicotyledons</taxon>
        <taxon>Gunneridae</taxon>
        <taxon>Pentapetalae</taxon>
        <taxon>asterids</taxon>
        <taxon>Cornales</taxon>
        <taxon>Nyssaceae</taxon>
        <taxon>Nyssa</taxon>
    </lineage>
</organism>
<dbReference type="AlphaFoldDB" id="A0A5J5BV87"/>
<name>A0A5J5BV87_9ASTE</name>
<evidence type="ECO:0000313" key="1">
    <source>
        <dbReference type="EMBL" id="KAA8546718.1"/>
    </source>
</evidence>
<evidence type="ECO:0000313" key="2">
    <source>
        <dbReference type="Proteomes" id="UP000325577"/>
    </source>
</evidence>
<reference evidence="1 2" key="1">
    <citation type="submission" date="2019-09" db="EMBL/GenBank/DDBJ databases">
        <title>A chromosome-level genome assembly of the Chinese tupelo Nyssa sinensis.</title>
        <authorList>
            <person name="Yang X."/>
            <person name="Kang M."/>
            <person name="Yang Y."/>
            <person name="Xiong H."/>
            <person name="Wang M."/>
            <person name="Zhang Z."/>
            <person name="Wang Z."/>
            <person name="Wu H."/>
            <person name="Ma T."/>
            <person name="Liu J."/>
            <person name="Xi Z."/>
        </authorList>
    </citation>
    <scope>NUCLEOTIDE SEQUENCE [LARGE SCALE GENOMIC DNA]</scope>
    <source>
        <strain evidence="1">J267</strain>
        <tissue evidence="1">Leaf</tissue>
    </source>
</reference>
<dbReference type="EMBL" id="CM018032">
    <property type="protein sequence ID" value="KAA8546718.1"/>
    <property type="molecule type" value="Genomic_DNA"/>
</dbReference>